<feature type="compositionally biased region" description="Acidic residues" evidence="1">
    <location>
        <begin position="160"/>
        <end position="172"/>
    </location>
</feature>
<accession>A0A061RPP6</accession>
<feature type="region of interest" description="Disordered" evidence="1">
    <location>
        <begin position="104"/>
        <end position="207"/>
    </location>
</feature>
<protein>
    <submittedName>
        <fullName evidence="3">Uncharacterized protein</fullName>
    </submittedName>
</protein>
<dbReference type="GO" id="GO:0003735">
    <property type="term" value="F:structural constituent of ribosome"/>
    <property type="evidence" value="ECO:0007669"/>
    <property type="project" value="TreeGrafter"/>
</dbReference>
<evidence type="ECO:0000313" key="3">
    <source>
        <dbReference type="EMBL" id="JAC72526.1"/>
    </source>
</evidence>
<dbReference type="EMBL" id="GBEZ01023410">
    <property type="protein sequence ID" value="JAC63476.1"/>
    <property type="molecule type" value="Transcribed_RNA"/>
</dbReference>
<dbReference type="PANTHER" id="PTHR13184:SF5">
    <property type="entry name" value="METHYLTRANSFERASE-LIKE PROTEIN 17, MITOCHONDRIAL"/>
    <property type="match status" value="1"/>
</dbReference>
<dbReference type="AlphaFoldDB" id="A0A061RPP6"/>
<evidence type="ECO:0000313" key="2">
    <source>
        <dbReference type="EMBL" id="JAC63476.1"/>
    </source>
</evidence>
<dbReference type="EMBL" id="GBEZ01013460">
    <property type="protein sequence ID" value="JAC72526.1"/>
    <property type="molecule type" value="Transcribed_RNA"/>
</dbReference>
<gene>
    <name evidence="2" type="ORF">TSPGSL018_20556</name>
    <name evidence="3" type="ORF">TSPGSL018_31120</name>
</gene>
<organism evidence="3">
    <name type="scientific">Tetraselmis sp. GSL018</name>
    <dbReference type="NCBI Taxonomy" id="582737"/>
    <lineage>
        <taxon>Eukaryota</taxon>
        <taxon>Viridiplantae</taxon>
        <taxon>Chlorophyta</taxon>
        <taxon>core chlorophytes</taxon>
        <taxon>Chlorodendrophyceae</taxon>
        <taxon>Chlorodendrales</taxon>
        <taxon>Chlorodendraceae</taxon>
        <taxon>Tetraselmis</taxon>
    </lineage>
</organism>
<proteinExistence type="predicted"/>
<dbReference type="PANTHER" id="PTHR13184">
    <property type="entry name" value="37S RIBOSOMAL PROTEIN S22"/>
    <property type="match status" value="1"/>
</dbReference>
<reference evidence="3" key="1">
    <citation type="submission" date="2014-05" db="EMBL/GenBank/DDBJ databases">
        <title>The transcriptome of the halophilic microalga Tetraselmis sp. GSL018 isolated from the Great Salt Lake, Utah.</title>
        <authorList>
            <person name="Jinkerson R.E."/>
            <person name="D'Adamo S."/>
            <person name="Posewitz M.C."/>
        </authorList>
    </citation>
    <scope>NUCLEOTIDE SEQUENCE</scope>
    <source>
        <strain evidence="3">GSL018</strain>
    </source>
</reference>
<feature type="non-terminal residue" evidence="3">
    <location>
        <position position="263"/>
    </location>
</feature>
<dbReference type="GO" id="GO:0005763">
    <property type="term" value="C:mitochondrial small ribosomal subunit"/>
    <property type="evidence" value="ECO:0007669"/>
    <property type="project" value="TreeGrafter"/>
</dbReference>
<feature type="compositionally biased region" description="Acidic residues" evidence="1">
    <location>
        <begin position="188"/>
        <end position="197"/>
    </location>
</feature>
<evidence type="ECO:0000256" key="1">
    <source>
        <dbReference type="SAM" id="MobiDB-lite"/>
    </source>
</evidence>
<dbReference type="InterPro" id="IPR052571">
    <property type="entry name" value="Mt_RNA_Methyltransferase"/>
</dbReference>
<name>A0A061RPP6_9CHLO</name>
<sequence>MGHRAGYSVPLPTYLDETAALPTAALRPVPCRPTCAPSFLCQDEKFSYIVMRRGPRPHRRVDLSAIQPPEDLHWQRRERSTSEPLDIESLDEDVKSLLLQSMHSSDAFDGDDDDRAGRREGIVGTQTGQSLSRTDDSSTGGRGSTEDAEPRDTFNGPPSDESDEEEVDEELIEEHQQGSEEAGIANDSDSDDSDGEDEPSKERLGLVMSASTAWSRIIRAPKRRRRHVIMQLCTPSPDAASGVFEQRIISKSFDKRFPSPGPY</sequence>